<keyword evidence="12" id="KW-1185">Reference proteome</keyword>
<dbReference type="PANTHER" id="PTHR16705">
    <property type="entry name" value="COMPLEXIN"/>
    <property type="match status" value="1"/>
</dbReference>
<keyword evidence="3" id="KW-0813">Transport</keyword>
<comment type="subcellular location">
    <subcellularLocation>
        <location evidence="1">Cytoplasm</location>
        <location evidence="1">Cytosol</location>
    </subcellularLocation>
</comment>
<dbReference type="SUPFAM" id="SSF58038">
    <property type="entry name" value="SNARE fusion complex"/>
    <property type="match status" value="1"/>
</dbReference>
<dbReference type="Pfam" id="PF05835">
    <property type="entry name" value="Synaphin"/>
    <property type="match status" value="1"/>
</dbReference>
<dbReference type="Gene3D" id="1.20.5.580">
    <property type="entry name" value="Single Helix bin"/>
    <property type="match status" value="1"/>
</dbReference>
<dbReference type="Proteomes" id="UP000582659">
    <property type="component" value="Unassembled WGS sequence"/>
</dbReference>
<reference evidence="10" key="2">
    <citation type="submission" date="2020-09" db="EMBL/GenBank/DDBJ databases">
        <authorList>
            <person name="Kikuchi T."/>
        </authorList>
    </citation>
    <scope>NUCLEOTIDE SEQUENCE</scope>
    <source>
        <strain evidence="10">Ka4C1</strain>
    </source>
</reference>
<dbReference type="EMBL" id="CAJFCV020000001">
    <property type="protein sequence ID" value="CAG9086264.1"/>
    <property type="molecule type" value="Genomic_DNA"/>
</dbReference>
<dbReference type="Proteomes" id="UP000095284">
    <property type="component" value="Unplaced"/>
</dbReference>
<dbReference type="OrthoDB" id="6229630at2759"/>
<evidence type="ECO:0000256" key="1">
    <source>
        <dbReference type="ARBA" id="ARBA00004514"/>
    </source>
</evidence>
<dbReference type="GO" id="GO:0043195">
    <property type="term" value="C:terminal bouton"/>
    <property type="evidence" value="ECO:0007669"/>
    <property type="project" value="TreeGrafter"/>
</dbReference>
<gene>
    <name evidence="10" type="ORF">BXYJ_LOCUS1900</name>
</gene>
<protein>
    <recommendedName>
        <fullName evidence="8">Putative complexin-1</fullName>
    </recommendedName>
</protein>
<evidence type="ECO:0000256" key="9">
    <source>
        <dbReference type="SAM" id="MobiDB-lite"/>
    </source>
</evidence>
<dbReference type="GO" id="GO:0005829">
    <property type="term" value="C:cytosol"/>
    <property type="evidence" value="ECO:0007669"/>
    <property type="project" value="UniProtKB-SubCell"/>
</dbReference>
<evidence type="ECO:0000256" key="7">
    <source>
        <dbReference type="ARBA" id="ARBA00037297"/>
    </source>
</evidence>
<sequence>MPFLGSDACGICSSFKMASFIMKQMIGNKFEEVSGGLSKMGGDDGEAKTETGEDPEVVAARLEQEERRKEKHRKMEAEREKMRGDIRSKYNIQKKEEGMQLDMGADGRIGSAIKKTPEQLAAEMNAQDDSLIGQLGLTEHVEKAKTAVNGALDTVKGFLPFGK</sequence>
<keyword evidence="5" id="KW-0532">Neurotransmitter transport</keyword>
<dbReference type="SMR" id="A0A1I7S949"/>
<dbReference type="WBParaSite" id="BXY_0954400.1">
    <property type="protein sequence ID" value="BXY_0954400.1"/>
    <property type="gene ID" value="BXY_0954400"/>
</dbReference>
<keyword evidence="4" id="KW-0268">Exocytosis</keyword>
<evidence type="ECO:0000256" key="2">
    <source>
        <dbReference type="ARBA" id="ARBA00005396"/>
    </source>
</evidence>
<dbReference type="EMBL" id="CAJFDI010000001">
    <property type="protein sequence ID" value="CAD5210368.1"/>
    <property type="molecule type" value="Genomic_DNA"/>
</dbReference>
<feature type="region of interest" description="Disordered" evidence="9">
    <location>
        <begin position="64"/>
        <end position="87"/>
    </location>
</feature>
<evidence type="ECO:0000256" key="8">
    <source>
        <dbReference type="ARBA" id="ARBA00067104"/>
    </source>
</evidence>
<evidence type="ECO:0000313" key="12">
    <source>
        <dbReference type="Proteomes" id="UP000659654"/>
    </source>
</evidence>
<dbReference type="GO" id="GO:0019905">
    <property type="term" value="F:syntaxin binding"/>
    <property type="evidence" value="ECO:0007669"/>
    <property type="project" value="InterPro"/>
</dbReference>
<proteinExistence type="inferred from homology"/>
<reference evidence="13" key="1">
    <citation type="submission" date="2016-11" db="UniProtKB">
        <authorList>
            <consortium name="WormBaseParasite"/>
        </authorList>
    </citation>
    <scope>IDENTIFICATION</scope>
</reference>
<evidence type="ECO:0000313" key="11">
    <source>
        <dbReference type="Proteomes" id="UP000095284"/>
    </source>
</evidence>
<dbReference type="GO" id="GO:0016079">
    <property type="term" value="P:synaptic vesicle exocytosis"/>
    <property type="evidence" value="ECO:0007669"/>
    <property type="project" value="TreeGrafter"/>
</dbReference>
<dbReference type="FunFam" id="1.20.5.580:FF:000002">
    <property type="entry name" value="Complexin, isoform AB"/>
    <property type="match status" value="1"/>
</dbReference>
<comment type="function">
    <text evidence="7">Positively regulates a late step in synaptic vesicle exocytosis.</text>
</comment>
<evidence type="ECO:0000313" key="13">
    <source>
        <dbReference type="WBParaSite" id="BXY_0954400.1"/>
    </source>
</evidence>
<evidence type="ECO:0000256" key="6">
    <source>
        <dbReference type="ARBA" id="ARBA00023054"/>
    </source>
</evidence>
<dbReference type="AlphaFoldDB" id="A0A1I7S949"/>
<organism evidence="11 13">
    <name type="scientific">Bursaphelenchus xylophilus</name>
    <name type="common">Pinewood nematode worm</name>
    <name type="synonym">Aphelenchoides xylophilus</name>
    <dbReference type="NCBI Taxonomy" id="6326"/>
    <lineage>
        <taxon>Eukaryota</taxon>
        <taxon>Metazoa</taxon>
        <taxon>Ecdysozoa</taxon>
        <taxon>Nematoda</taxon>
        <taxon>Chromadorea</taxon>
        <taxon>Rhabditida</taxon>
        <taxon>Tylenchina</taxon>
        <taxon>Tylenchomorpha</taxon>
        <taxon>Aphelenchoidea</taxon>
        <taxon>Aphelenchoididae</taxon>
        <taxon>Bursaphelenchus</taxon>
    </lineage>
</organism>
<comment type="similarity">
    <text evidence="2">Belongs to the complexin/synaphin family.</text>
</comment>
<keyword evidence="6" id="KW-0175">Coiled coil</keyword>
<dbReference type="CDD" id="cd22808">
    <property type="entry name" value="Complexin_NTD_CPLX_I_II"/>
    <property type="match status" value="1"/>
</dbReference>
<dbReference type="InterPro" id="IPR008849">
    <property type="entry name" value="Synaphin"/>
</dbReference>
<evidence type="ECO:0000313" key="10">
    <source>
        <dbReference type="EMBL" id="CAD5210368.1"/>
    </source>
</evidence>
<evidence type="ECO:0000256" key="4">
    <source>
        <dbReference type="ARBA" id="ARBA00022483"/>
    </source>
</evidence>
<dbReference type="Proteomes" id="UP000659654">
    <property type="component" value="Unassembled WGS sequence"/>
</dbReference>
<accession>A0A1I7S949</accession>
<evidence type="ECO:0000256" key="3">
    <source>
        <dbReference type="ARBA" id="ARBA00022448"/>
    </source>
</evidence>
<dbReference type="GO" id="GO:0031201">
    <property type="term" value="C:SNARE complex"/>
    <property type="evidence" value="ECO:0007669"/>
    <property type="project" value="TreeGrafter"/>
</dbReference>
<evidence type="ECO:0000256" key="5">
    <source>
        <dbReference type="ARBA" id="ARBA00022775"/>
    </source>
</evidence>
<dbReference type="eggNOG" id="ENOG502S3I2">
    <property type="taxonomic scope" value="Eukaryota"/>
</dbReference>
<dbReference type="PANTHER" id="PTHR16705:SF4">
    <property type="entry name" value="COMPLEXIN"/>
    <property type="match status" value="1"/>
</dbReference>
<dbReference type="GO" id="GO:0046928">
    <property type="term" value="P:regulation of neurotransmitter secretion"/>
    <property type="evidence" value="ECO:0007669"/>
    <property type="project" value="TreeGrafter"/>
</dbReference>
<name>A0A1I7S949_BURXY</name>